<dbReference type="RefSeq" id="WP_091568675.1">
    <property type="nucleotide sequence ID" value="NZ_FNHP01000004.1"/>
</dbReference>
<protein>
    <submittedName>
        <fullName evidence="2">4-hydroxyphenylpyruvate dioxygenase</fullName>
    </submittedName>
</protein>
<dbReference type="GO" id="GO:0051213">
    <property type="term" value="F:dioxygenase activity"/>
    <property type="evidence" value="ECO:0007669"/>
    <property type="project" value="UniProtKB-KW"/>
</dbReference>
<dbReference type="PANTHER" id="PTHR12110">
    <property type="entry name" value="HYDROXYPYRUVATE ISOMERASE"/>
    <property type="match status" value="1"/>
</dbReference>
<dbReference type="OrthoDB" id="9780241at2"/>
<dbReference type="AlphaFoldDB" id="A0A1G9S1C4"/>
<dbReference type="STRING" id="1527607.SAMN05428957_1043"/>
<name>A0A1G9S1C4_9BURK</name>
<proteinExistence type="predicted"/>
<evidence type="ECO:0000313" key="2">
    <source>
        <dbReference type="EMBL" id="SDM28545.1"/>
    </source>
</evidence>
<evidence type="ECO:0000313" key="3">
    <source>
        <dbReference type="Proteomes" id="UP000198552"/>
    </source>
</evidence>
<evidence type="ECO:0000259" key="1">
    <source>
        <dbReference type="Pfam" id="PF01261"/>
    </source>
</evidence>
<organism evidence="2 3">
    <name type="scientific">Oryzisolibacter propanilivorax</name>
    <dbReference type="NCBI Taxonomy" id="1527607"/>
    <lineage>
        <taxon>Bacteria</taxon>
        <taxon>Pseudomonadati</taxon>
        <taxon>Pseudomonadota</taxon>
        <taxon>Betaproteobacteria</taxon>
        <taxon>Burkholderiales</taxon>
        <taxon>Comamonadaceae</taxon>
        <taxon>Oryzisolibacter</taxon>
    </lineage>
</organism>
<dbReference type="Proteomes" id="UP000198552">
    <property type="component" value="Unassembled WGS sequence"/>
</dbReference>
<gene>
    <name evidence="2" type="ORF">SAMN05428957_1043</name>
</gene>
<feature type="domain" description="Xylose isomerase-like TIM barrel" evidence="1">
    <location>
        <begin position="20"/>
        <end position="262"/>
    </location>
</feature>
<accession>A0A1G9S1C4</accession>
<reference evidence="3" key="1">
    <citation type="submission" date="2016-10" db="EMBL/GenBank/DDBJ databases">
        <authorList>
            <person name="Varghese N."/>
            <person name="Submissions S."/>
        </authorList>
    </citation>
    <scope>NUCLEOTIDE SEQUENCE [LARGE SCALE GENOMIC DNA]</scope>
    <source>
        <strain evidence="3">EPL6</strain>
    </source>
</reference>
<dbReference type="Pfam" id="PF01261">
    <property type="entry name" value="AP_endonuc_2"/>
    <property type="match status" value="1"/>
</dbReference>
<sequence>MNRIAFSTAALGGNFDAKVQAMRRAGFQATELWARDLFEHFEGPEIALRRLQDEGMAVTALQAIRHFEGCPPGERAWKLDIARRMMDLANLAGAPLVTLAANSQDSARGDASCLIDDLGELAREAAARGLRIAYEPIAWAPHVNHWWRALELVEAVDSPALGLQLDVFHAFVRGDTRVAAGEIAPERLFLVEVCDLVPLRMPAVEVSRSYRLLPGEGAMPLEAFFADLRRTGYAGDVVVEVFNAASLAQPAEAVARRAWDSIRPWFDDKGSSR</sequence>
<dbReference type="EMBL" id="FNHP01000004">
    <property type="protein sequence ID" value="SDM28545.1"/>
    <property type="molecule type" value="Genomic_DNA"/>
</dbReference>
<keyword evidence="2" id="KW-0223">Dioxygenase</keyword>
<dbReference type="InterPro" id="IPR050312">
    <property type="entry name" value="IolE/XylAMocC-like"/>
</dbReference>
<dbReference type="Gene3D" id="3.20.20.150">
    <property type="entry name" value="Divalent-metal-dependent TIM barrel enzymes"/>
    <property type="match status" value="1"/>
</dbReference>
<dbReference type="SUPFAM" id="SSF51658">
    <property type="entry name" value="Xylose isomerase-like"/>
    <property type="match status" value="1"/>
</dbReference>
<keyword evidence="2" id="KW-0560">Oxidoreductase</keyword>
<keyword evidence="2" id="KW-0670">Pyruvate</keyword>
<dbReference type="InterPro" id="IPR013022">
    <property type="entry name" value="Xyl_isomerase-like_TIM-brl"/>
</dbReference>
<dbReference type="PANTHER" id="PTHR12110:SF21">
    <property type="entry name" value="XYLOSE ISOMERASE-LIKE TIM BARREL DOMAIN-CONTAINING PROTEIN"/>
    <property type="match status" value="1"/>
</dbReference>
<keyword evidence="3" id="KW-1185">Reference proteome</keyword>
<dbReference type="InterPro" id="IPR036237">
    <property type="entry name" value="Xyl_isomerase-like_sf"/>
</dbReference>